<dbReference type="PANTHER" id="PTHR10134">
    <property type="entry name" value="CYTOCHROME B-C1 COMPLEX SUBUNIT RIESKE, MITOCHONDRIAL"/>
    <property type="match status" value="1"/>
</dbReference>
<dbReference type="PROSITE" id="PS51318">
    <property type="entry name" value="TAT"/>
    <property type="match status" value="1"/>
</dbReference>
<gene>
    <name evidence="8" type="ORF">ACFQGH_13770</name>
</gene>
<dbReference type="Proteomes" id="UP001596312">
    <property type="component" value="Unassembled WGS sequence"/>
</dbReference>
<evidence type="ECO:0000313" key="9">
    <source>
        <dbReference type="Proteomes" id="UP001596312"/>
    </source>
</evidence>
<evidence type="ECO:0000256" key="1">
    <source>
        <dbReference type="ARBA" id="ARBA00022714"/>
    </source>
</evidence>
<evidence type="ECO:0000256" key="5">
    <source>
        <dbReference type="ARBA" id="ARBA00023157"/>
    </source>
</evidence>
<keyword evidence="4" id="KW-0411">Iron-sulfur</keyword>
<dbReference type="Gene3D" id="2.102.10.10">
    <property type="entry name" value="Rieske [2Fe-2S] iron-sulphur domain"/>
    <property type="match status" value="1"/>
</dbReference>
<dbReference type="SUPFAM" id="SSF50022">
    <property type="entry name" value="ISP domain"/>
    <property type="match status" value="1"/>
</dbReference>
<keyword evidence="1" id="KW-0001">2Fe-2S</keyword>
<dbReference type="RefSeq" id="WP_340604818.1">
    <property type="nucleotide sequence ID" value="NZ_JBBMXV010000004.1"/>
</dbReference>
<dbReference type="InterPro" id="IPR006311">
    <property type="entry name" value="TAT_signal"/>
</dbReference>
<accession>A0ABD5V628</accession>
<feature type="compositionally biased region" description="Acidic residues" evidence="6">
    <location>
        <begin position="371"/>
        <end position="381"/>
    </location>
</feature>
<sequence>MSTEEDKYPVESDRRRFVKGVVGAAAIAGIGSTGAAAVNTATPPTGTGGGVIDFMGIERTGGPAPRGMPIIPVEIDDDGTISGRWPEVQEVEVEGQTEFIAEEELGGLTYSSQWYQYCGKQTSPALLPQAQQNNEFLSSPQSQYEWQGELGEDEALNLDHFDDYEEWGNEIGDDGVGKPAAATWRSDGLDGGDVLEVIVIRSTAIEEAAEEDEFLEAATEEGVFAFLNVCTHFCCIPGFKVSETADNIGAGDSVFCQCHQSVYDPFSIFEQSFISFPQPDDVEEPEGGGDDEEDGDGEEEEGGEDEEGGEEEGGGDEDGGGDEEEEGGEEGDDEVGEEGGGEGADEGDEEDAAQGGDDGAEGAEGAAGGGGEDDNGGESGL</sequence>
<proteinExistence type="predicted"/>
<keyword evidence="5" id="KW-1015">Disulfide bond</keyword>
<dbReference type="AlphaFoldDB" id="A0ABD5V628"/>
<evidence type="ECO:0000259" key="7">
    <source>
        <dbReference type="PROSITE" id="PS51296"/>
    </source>
</evidence>
<keyword evidence="9" id="KW-1185">Reference proteome</keyword>
<dbReference type="PROSITE" id="PS51296">
    <property type="entry name" value="RIESKE"/>
    <property type="match status" value="1"/>
</dbReference>
<comment type="caution">
    <text evidence="8">The sequence shown here is derived from an EMBL/GenBank/DDBJ whole genome shotgun (WGS) entry which is preliminary data.</text>
</comment>
<dbReference type="InterPro" id="IPR017941">
    <property type="entry name" value="Rieske_2Fe-2S"/>
</dbReference>
<dbReference type="InterPro" id="IPR036922">
    <property type="entry name" value="Rieske_2Fe-2S_sf"/>
</dbReference>
<reference evidence="8 9" key="1">
    <citation type="journal article" date="2019" name="Int. J. Syst. Evol. Microbiol.">
        <title>The Global Catalogue of Microorganisms (GCM) 10K type strain sequencing project: providing services to taxonomists for standard genome sequencing and annotation.</title>
        <authorList>
            <consortium name="The Broad Institute Genomics Platform"/>
            <consortium name="The Broad Institute Genome Sequencing Center for Infectious Disease"/>
            <person name="Wu L."/>
            <person name="Ma J."/>
        </authorList>
    </citation>
    <scope>NUCLEOTIDE SEQUENCE [LARGE SCALE GENOMIC DNA]</scope>
    <source>
        <strain evidence="8 9">CGMCC 1.3240</strain>
    </source>
</reference>
<dbReference type="GO" id="GO:0046872">
    <property type="term" value="F:metal ion binding"/>
    <property type="evidence" value="ECO:0007669"/>
    <property type="project" value="UniProtKB-KW"/>
</dbReference>
<dbReference type="EMBL" id="JBHSXQ010000004">
    <property type="protein sequence ID" value="MFC6906261.1"/>
    <property type="molecule type" value="Genomic_DNA"/>
</dbReference>
<evidence type="ECO:0000256" key="4">
    <source>
        <dbReference type="ARBA" id="ARBA00023014"/>
    </source>
</evidence>
<feature type="domain" description="Rieske" evidence="7">
    <location>
        <begin position="191"/>
        <end position="265"/>
    </location>
</feature>
<dbReference type="InterPro" id="IPR014349">
    <property type="entry name" value="Rieske_Fe-S_prot"/>
</dbReference>
<organism evidence="8 9">
    <name type="scientific">Halalkalicoccus tibetensis</name>
    <dbReference type="NCBI Taxonomy" id="175632"/>
    <lineage>
        <taxon>Archaea</taxon>
        <taxon>Methanobacteriati</taxon>
        <taxon>Methanobacteriota</taxon>
        <taxon>Stenosarchaea group</taxon>
        <taxon>Halobacteria</taxon>
        <taxon>Halobacteriales</taxon>
        <taxon>Halococcaceae</taxon>
        <taxon>Halalkalicoccus</taxon>
    </lineage>
</organism>
<feature type="compositionally biased region" description="Acidic residues" evidence="6">
    <location>
        <begin position="280"/>
        <end position="352"/>
    </location>
</feature>
<keyword evidence="2" id="KW-0479">Metal-binding</keyword>
<evidence type="ECO:0000313" key="8">
    <source>
        <dbReference type="EMBL" id="MFC6906261.1"/>
    </source>
</evidence>
<evidence type="ECO:0000256" key="6">
    <source>
        <dbReference type="SAM" id="MobiDB-lite"/>
    </source>
</evidence>
<keyword evidence="3" id="KW-0408">Iron</keyword>
<dbReference type="GO" id="GO:0051537">
    <property type="term" value="F:2 iron, 2 sulfur cluster binding"/>
    <property type="evidence" value="ECO:0007669"/>
    <property type="project" value="UniProtKB-KW"/>
</dbReference>
<evidence type="ECO:0000256" key="3">
    <source>
        <dbReference type="ARBA" id="ARBA00023004"/>
    </source>
</evidence>
<protein>
    <submittedName>
        <fullName evidence="8">Ubiquinol-cytochrome c reductase iron-sulfur subunit</fullName>
    </submittedName>
</protein>
<name>A0ABD5V628_9EURY</name>
<feature type="region of interest" description="Disordered" evidence="6">
    <location>
        <begin position="277"/>
        <end position="381"/>
    </location>
</feature>
<evidence type="ECO:0000256" key="2">
    <source>
        <dbReference type="ARBA" id="ARBA00022723"/>
    </source>
</evidence>